<reference evidence="1 2" key="1">
    <citation type="submission" date="2024-06" db="EMBL/GenBank/DDBJ databases">
        <title>The Natural Products Discovery Center: Release of the First 8490 Sequenced Strains for Exploring Actinobacteria Biosynthetic Diversity.</title>
        <authorList>
            <person name="Kalkreuter E."/>
            <person name="Kautsar S.A."/>
            <person name="Yang D."/>
            <person name="Bader C.D."/>
            <person name="Teijaro C.N."/>
            <person name="Fluegel L."/>
            <person name="Davis C.M."/>
            <person name="Simpson J.R."/>
            <person name="Lauterbach L."/>
            <person name="Steele A.D."/>
            <person name="Gui C."/>
            <person name="Meng S."/>
            <person name="Li G."/>
            <person name="Viehrig K."/>
            <person name="Ye F."/>
            <person name="Su P."/>
            <person name="Kiefer A.F."/>
            <person name="Nichols A."/>
            <person name="Cepeda A.J."/>
            <person name="Yan W."/>
            <person name="Fan B."/>
            <person name="Jiang Y."/>
            <person name="Adhikari A."/>
            <person name="Zheng C.-J."/>
            <person name="Schuster L."/>
            <person name="Cowan T.M."/>
            <person name="Smanski M.J."/>
            <person name="Chevrette M.G."/>
            <person name="De Carvalho L.P.S."/>
            <person name="Shen B."/>
        </authorList>
    </citation>
    <scope>NUCLEOTIDE SEQUENCE [LARGE SCALE GENOMIC DNA]</scope>
    <source>
        <strain evidence="1 2">NPDC053791</strain>
    </source>
</reference>
<proteinExistence type="predicted"/>
<organism evidence="1 2">
    <name type="scientific">Streptomyces roseoverticillatus</name>
    <dbReference type="NCBI Taxonomy" id="66429"/>
    <lineage>
        <taxon>Bacteria</taxon>
        <taxon>Bacillati</taxon>
        <taxon>Actinomycetota</taxon>
        <taxon>Actinomycetes</taxon>
        <taxon>Kitasatosporales</taxon>
        <taxon>Streptomycetaceae</taxon>
        <taxon>Streptomyces</taxon>
    </lineage>
</organism>
<dbReference type="Proteomes" id="UP001552479">
    <property type="component" value="Unassembled WGS sequence"/>
</dbReference>
<accession>A0ABV3IVA4</accession>
<dbReference type="RefSeq" id="WP_366088412.1">
    <property type="nucleotide sequence ID" value="NZ_JBFASG010000014.1"/>
</dbReference>
<gene>
    <name evidence="1" type="ORF">AB0L03_16390</name>
</gene>
<name>A0ABV3IVA4_9ACTN</name>
<comment type="caution">
    <text evidence="1">The sequence shown here is derived from an EMBL/GenBank/DDBJ whole genome shotgun (WGS) entry which is preliminary data.</text>
</comment>
<evidence type="ECO:0000313" key="2">
    <source>
        <dbReference type="Proteomes" id="UP001552479"/>
    </source>
</evidence>
<evidence type="ECO:0000313" key="1">
    <source>
        <dbReference type="EMBL" id="MEV4924400.1"/>
    </source>
</evidence>
<dbReference type="EMBL" id="JBFASG010000014">
    <property type="protein sequence ID" value="MEV4924400.1"/>
    <property type="molecule type" value="Genomic_DNA"/>
</dbReference>
<sequence length="224" mass="24892">MAFGRNRNSDPPVLAVEWRDVTNFIIDVVERGIGPDRKRPVIGQNAVRVPRFEGQERINAPCAFLRPRTAGVRTADHVLYEDQGMQRILCSIGDPISVGDEHHYRVQDGQGQEIGGIRRIPSSHQLQRHTWRIEQPGHPEITGLNKWSTLNPLTATAHAAGKVIGGLASAVFMAEPDGGERRGRTLSWSADGEKVMESNDYTFTIKAPWLDRRLAFAVAVLGDR</sequence>
<keyword evidence="2" id="KW-1185">Reference proteome</keyword>
<protein>
    <submittedName>
        <fullName evidence="1">Uncharacterized protein</fullName>
    </submittedName>
</protein>